<dbReference type="EnsemblMetazoa" id="ISCW018216-RA">
    <property type="protein sequence ID" value="ISCW018216-PA"/>
    <property type="gene ID" value="ISCW018216"/>
</dbReference>
<dbReference type="EMBL" id="DS725566">
    <property type="protein sequence ID" value="EEC06697.1"/>
    <property type="molecule type" value="Genomic_DNA"/>
</dbReference>
<dbReference type="AlphaFoldDB" id="B7PJC5"/>
<reference evidence="2 4" key="1">
    <citation type="submission" date="2008-03" db="EMBL/GenBank/DDBJ databases">
        <title>Annotation of Ixodes scapularis.</title>
        <authorList>
            <consortium name="Ixodes scapularis Genome Project Consortium"/>
            <person name="Caler E."/>
            <person name="Hannick L.I."/>
            <person name="Bidwell S."/>
            <person name="Joardar V."/>
            <person name="Thiagarajan M."/>
            <person name="Amedeo P."/>
            <person name="Galinsky K.J."/>
            <person name="Schobel S."/>
            <person name="Inman J."/>
            <person name="Hostetler J."/>
            <person name="Miller J."/>
            <person name="Hammond M."/>
            <person name="Megy K."/>
            <person name="Lawson D."/>
            <person name="Kodira C."/>
            <person name="Sutton G."/>
            <person name="Meyer J."/>
            <person name="Hill C.A."/>
            <person name="Birren B."/>
            <person name="Nene V."/>
            <person name="Collins F."/>
            <person name="Alarcon-Chaidez F."/>
            <person name="Wikel S."/>
            <person name="Strausberg R."/>
        </authorList>
    </citation>
    <scope>NUCLEOTIDE SEQUENCE [LARGE SCALE GENOMIC DNA]</scope>
    <source>
        <strain evidence="4">Wikel</strain>
        <strain evidence="2">Wikel colony</strain>
    </source>
</reference>
<feature type="compositionally biased region" description="Polar residues" evidence="1">
    <location>
        <begin position="97"/>
        <end position="112"/>
    </location>
</feature>
<keyword evidence="4" id="KW-1185">Reference proteome</keyword>
<dbReference type="InParanoid" id="B7PJC5"/>
<dbReference type="Proteomes" id="UP000001555">
    <property type="component" value="Unassembled WGS sequence"/>
</dbReference>
<dbReference type="VEuPathDB" id="VectorBase:ISCW018216"/>
<evidence type="ECO:0000313" key="2">
    <source>
        <dbReference type="EMBL" id="EEC06697.1"/>
    </source>
</evidence>
<dbReference type="PaxDb" id="6945-B7PJC5"/>
<evidence type="ECO:0000313" key="3">
    <source>
        <dbReference type="EnsemblMetazoa" id="ISCW018216-PA"/>
    </source>
</evidence>
<evidence type="ECO:0000313" key="4">
    <source>
        <dbReference type="Proteomes" id="UP000001555"/>
    </source>
</evidence>
<accession>B7PJC5</accession>
<evidence type="ECO:0000256" key="1">
    <source>
        <dbReference type="SAM" id="MobiDB-lite"/>
    </source>
</evidence>
<reference evidence="3" key="2">
    <citation type="submission" date="2020-05" db="UniProtKB">
        <authorList>
            <consortium name="EnsemblMetazoa"/>
        </authorList>
    </citation>
    <scope>IDENTIFICATION</scope>
    <source>
        <strain evidence="3">wikel</strain>
    </source>
</reference>
<gene>
    <name evidence="2" type="ORF">IscW_ISCW018216</name>
</gene>
<name>B7PJC5_IXOSC</name>
<organism>
    <name type="scientific">Ixodes scapularis</name>
    <name type="common">Black-legged tick</name>
    <name type="synonym">Deer tick</name>
    <dbReference type="NCBI Taxonomy" id="6945"/>
    <lineage>
        <taxon>Eukaryota</taxon>
        <taxon>Metazoa</taxon>
        <taxon>Ecdysozoa</taxon>
        <taxon>Arthropoda</taxon>
        <taxon>Chelicerata</taxon>
        <taxon>Arachnida</taxon>
        <taxon>Acari</taxon>
        <taxon>Parasitiformes</taxon>
        <taxon>Ixodida</taxon>
        <taxon>Ixodoidea</taxon>
        <taxon>Ixodidae</taxon>
        <taxon>Ixodinae</taxon>
        <taxon>Ixodes</taxon>
    </lineage>
</organism>
<protein>
    <submittedName>
        <fullName evidence="2 3">Uncharacterized protein</fullName>
    </submittedName>
</protein>
<dbReference type="EMBL" id="ABJB010176665">
    <property type="status" value="NOT_ANNOTATED_CDS"/>
    <property type="molecule type" value="Genomic_DNA"/>
</dbReference>
<feature type="region of interest" description="Disordered" evidence="1">
    <location>
        <begin position="73"/>
        <end position="112"/>
    </location>
</feature>
<dbReference type="HOGENOM" id="CLU_2148573_0_0_1"/>
<proteinExistence type="predicted"/>
<sequence>MECANRTKCWDATVLEGEENPVKCWGGHIPPLCHHLRSFDKRGGKLGGDKLAGRASDSHNIQNGVAFLKSRNGESAFSRPLPHTRQKAISRLPRSISLASTRQSGAFGSPSR</sequence>
<dbReference type="VEuPathDB" id="VectorBase:ISCI018216"/>